<dbReference type="AlphaFoldDB" id="A0A4R5ATH4"/>
<dbReference type="Proteomes" id="UP000294513">
    <property type="component" value="Unassembled WGS sequence"/>
</dbReference>
<comment type="caution">
    <text evidence="3">The sequence shown here is derived from an EMBL/GenBank/DDBJ whole genome shotgun (WGS) entry which is preliminary data.</text>
</comment>
<dbReference type="GO" id="GO:0005975">
    <property type="term" value="P:carbohydrate metabolic process"/>
    <property type="evidence" value="ECO:0007669"/>
    <property type="project" value="InterPro"/>
</dbReference>
<dbReference type="Pfam" id="PF03033">
    <property type="entry name" value="Glyco_transf_28"/>
    <property type="match status" value="1"/>
</dbReference>
<dbReference type="InterPro" id="IPR002213">
    <property type="entry name" value="UDP_glucos_trans"/>
</dbReference>
<dbReference type="PANTHER" id="PTHR48050">
    <property type="entry name" value="STEROL 3-BETA-GLUCOSYLTRANSFERASE"/>
    <property type="match status" value="1"/>
</dbReference>
<dbReference type="GO" id="GO:0016758">
    <property type="term" value="F:hexosyltransferase activity"/>
    <property type="evidence" value="ECO:0007669"/>
    <property type="project" value="InterPro"/>
</dbReference>
<dbReference type="EMBL" id="SMKU01000210">
    <property type="protein sequence ID" value="TDD76578.1"/>
    <property type="molecule type" value="Genomic_DNA"/>
</dbReference>
<evidence type="ECO:0000313" key="4">
    <source>
        <dbReference type="Proteomes" id="UP000294513"/>
    </source>
</evidence>
<gene>
    <name evidence="3" type="ORF">E1298_30590</name>
</gene>
<dbReference type="GO" id="GO:0008194">
    <property type="term" value="F:UDP-glycosyltransferase activity"/>
    <property type="evidence" value="ECO:0007669"/>
    <property type="project" value="InterPro"/>
</dbReference>
<evidence type="ECO:0000259" key="1">
    <source>
        <dbReference type="Pfam" id="PF03033"/>
    </source>
</evidence>
<evidence type="ECO:0000313" key="3">
    <source>
        <dbReference type="EMBL" id="TDD76578.1"/>
    </source>
</evidence>
<dbReference type="InterPro" id="IPR004276">
    <property type="entry name" value="GlycoTrans_28_N"/>
</dbReference>
<dbReference type="SUPFAM" id="SSF53756">
    <property type="entry name" value="UDP-Glycosyltransferase/glycogen phosphorylase"/>
    <property type="match status" value="1"/>
</dbReference>
<dbReference type="CDD" id="cd03784">
    <property type="entry name" value="GT1_Gtf-like"/>
    <property type="match status" value="1"/>
</dbReference>
<proteinExistence type="predicted"/>
<keyword evidence="3" id="KW-0808">Transferase</keyword>
<sequence length="409" mass="43135">MRVLLTTIGSRGDVQPMVALALELKNLGQEVRLCVPPDFRDWIDGLGLPVVSIGPELRGTAASGSTVERAQPSAEDLRKQVDDTVADQFTTVGTAAQGCDVVVAGGYLQIAGRSVAETLGIPYVFAGYCPVCLPSPHHAPPPMRGRARPHETSDNRTLWALDAQHWNDVFGTALNAHRTSAGLAPVSDVRGHIFTDRPWLAADPALGPWPGPAVIQTGAWILPDQRPLSDELETFLSAGEPPVYFGLGSMRAPDGIDQVMIDAARKLGRRAIVSRGWAGLSLVDGGRDCLSVGEVNQQALFQRVAAVVHHGGAGTTTTAARAGAPQVVLPQMYDQYYWAQRVEDLGIGSGHPPGAPTVGSLVTALGRALEPEAAANARSVAATVYTEGARDAAQRLVAAIPQRSSANRP</sequence>
<dbReference type="Pfam" id="PF06722">
    <property type="entry name" value="EryCIII-like_C"/>
    <property type="match status" value="1"/>
</dbReference>
<feature type="domain" description="Erythromycin biosynthesis protein CIII-like C-terminal" evidence="2">
    <location>
        <begin position="292"/>
        <end position="381"/>
    </location>
</feature>
<dbReference type="InterPro" id="IPR050426">
    <property type="entry name" value="Glycosyltransferase_28"/>
</dbReference>
<evidence type="ECO:0000259" key="2">
    <source>
        <dbReference type="Pfam" id="PF06722"/>
    </source>
</evidence>
<dbReference type="InterPro" id="IPR010610">
    <property type="entry name" value="EryCIII-like_C"/>
</dbReference>
<dbReference type="PANTHER" id="PTHR48050:SF13">
    <property type="entry name" value="STEROL 3-BETA-GLUCOSYLTRANSFERASE UGT80A2"/>
    <property type="match status" value="1"/>
</dbReference>
<protein>
    <submittedName>
        <fullName evidence="3">Glycosyltransferase</fullName>
    </submittedName>
</protein>
<dbReference type="FunFam" id="3.40.50.2000:FF:000009">
    <property type="entry name" value="Sterol 3-beta-glucosyltransferase UGT80A2"/>
    <property type="match status" value="1"/>
</dbReference>
<feature type="domain" description="Glycosyltransferase family 28 N-terminal" evidence="1">
    <location>
        <begin position="3"/>
        <end position="127"/>
    </location>
</feature>
<dbReference type="OrthoDB" id="3253247at2"/>
<name>A0A4R5ATH4_9ACTN</name>
<dbReference type="RefSeq" id="WP_131899396.1">
    <property type="nucleotide sequence ID" value="NZ_SMKU01000210.1"/>
</dbReference>
<reference evidence="3 4" key="1">
    <citation type="submission" date="2019-03" db="EMBL/GenBank/DDBJ databases">
        <title>Draft genome sequences of novel Actinobacteria.</title>
        <authorList>
            <person name="Sahin N."/>
            <person name="Ay H."/>
            <person name="Saygin H."/>
        </authorList>
    </citation>
    <scope>NUCLEOTIDE SEQUENCE [LARGE SCALE GENOMIC DNA]</scope>
    <source>
        <strain evidence="3 4">H3C3</strain>
    </source>
</reference>
<accession>A0A4R5ATH4</accession>
<organism evidence="3 4">
    <name type="scientific">Actinomadura rubrisoli</name>
    <dbReference type="NCBI Taxonomy" id="2530368"/>
    <lineage>
        <taxon>Bacteria</taxon>
        <taxon>Bacillati</taxon>
        <taxon>Actinomycetota</taxon>
        <taxon>Actinomycetes</taxon>
        <taxon>Streptosporangiales</taxon>
        <taxon>Thermomonosporaceae</taxon>
        <taxon>Actinomadura</taxon>
    </lineage>
</organism>
<dbReference type="Gene3D" id="3.40.50.2000">
    <property type="entry name" value="Glycogen Phosphorylase B"/>
    <property type="match status" value="2"/>
</dbReference>
<dbReference type="GO" id="GO:0033072">
    <property type="term" value="P:vancomycin biosynthetic process"/>
    <property type="evidence" value="ECO:0007669"/>
    <property type="project" value="UniProtKB-ARBA"/>
</dbReference>
<keyword evidence="4" id="KW-1185">Reference proteome</keyword>